<comment type="similarity">
    <text evidence="2">Belongs to the GSP J family.</text>
</comment>
<gene>
    <name evidence="11" type="primary">yst1J</name>
    <name evidence="11" type="ORF">ERS137967_02687</name>
</gene>
<keyword evidence="9 10" id="KW-0472">Membrane</keyword>
<evidence type="ECO:0000256" key="9">
    <source>
        <dbReference type="ARBA" id="ARBA00023136"/>
    </source>
</evidence>
<evidence type="ECO:0000313" key="12">
    <source>
        <dbReference type="Proteomes" id="UP000040578"/>
    </source>
</evidence>
<reference evidence="11 12" key="1">
    <citation type="submission" date="2015-03" db="EMBL/GenBank/DDBJ databases">
        <authorList>
            <consortium name="Pathogen Informatics"/>
            <person name="Murphy D."/>
        </authorList>
    </citation>
    <scope>NUCLEOTIDE SEQUENCE [LARGE SCALE GENOMIC DNA]</scope>
    <source>
        <strain evidence="12">type strain: CIP110231</strain>
    </source>
</reference>
<evidence type="ECO:0000256" key="1">
    <source>
        <dbReference type="ARBA" id="ARBA00004377"/>
    </source>
</evidence>
<comment type="subcellular location">
    <subcellularLocation>
        <location evidence="1">Cell inner membrane</location>
        <topology evidence="1">Single-pass membrane protein</topology>
    </subcellularLocation>
</comment>
<evidence type="ECO:0000313" key="11">
    <source>
        <dbReference type="EMBL" id="CNE84893.1"/>
    </source>
</evidence>
<name>A0ABM9SKB8_9GAMM</name>
<evidence type="ECO:0000256" key="10">
    <source>
        <dbReference type="SAM" id="Phobius"/>
    </source>
</evidence>
<protein>
    <recommendedName>
        <fullName evidence="3">Type II secretion system protein J</fullName>
    </recommendedName>
</protein>
<evidence type="ECO:0000256" key="4">
    <source>
        <dbReference type="ARBA" id="ARBA00022475"/>
    </source>
</evidence>
<dbReference type="EMBL" id="CPYD01000010">
    <property type="protein sequence ID" value="CNE84893.1"/>
    <property type="molecule type" value="Genomic_DNA"/>
</dbReference>
<sequence>MFQILQGDKLIHKYNDGFTFIEVILAISIFSLLSLAMYQVLQVTLRTTSNVISHLDELDNIINSIYIIESDITHAIVRPPKEITNDGPLDFFVGNSEGVSDSIEIVRNNKFNVNSVGYYYQLEKVGYKINNNNLERIRAINVDDGLFYPQMSGEIIKERILTGVKSIRFRFFSNGKWLDYWNEFSKHPRAIEIILDLDRYGEINKIIMMNGSD</sequence>
<dbReference type="Gene3D" id="3.10.610.10">
    <property type="entry name" value="GSPII I/J protein-like"/>
    <property type="match status" value="1"/>
</dbReference>
<organism evidence="11 12">
    <name type="scientific">Yersinia nurmii</name>
    <dbReference type="NCBI Taxonomy" id="685706"/>
    <lineage>
        <taxon>Bacteria</taxon>
        <taxon>Pseudomonadati</taxon>
        <taxon>Pseudomonadota</taxon>
        <taxon>Gammaproteobacteria</taxon>
        <taxon>Enterobacterales</taxon>
        <taxon>Yersiniaceae</taxon>
        <taxon>Yersinia</taxon>
    </lineage>
</organism>
<keyword evidence="5" id="KW-0488">Methylation</keyword>
<evidence type="ECO:0000256" key="3">
    <source>
        <dbReference type="ARBA" id="ARBA00021539"/>
    </source>
</evidence>
<dbReference type="InterPro" id="IPR012902">
    <property type="entry name" value="N_methyl_site"/>
</dbReference>
<keyword evidence="7 10" id="KW-0812">Transmembrane</keyword>
<dbReference type="InterPro" id="IPR010055">
    <property type="entry name" value="T2SS_protein-GspJ"/>
</dbReference>
<keyword evidence="6" id="KW-0997">Cell inner membrane</keyword>
<dbReference type="Proteomes" id="UP000040578">
    <property type="component" value="Unassembled WGS sequence"/>
</dbReference>
<dbReference type="Pfam" id="PF07963">
    <property type="entry name" value="N_methyl"/>
    <property type="match status" value="1"/>
</dbReference>
<dbReference type="SUPFAM" id="SSF54523">
    <property type="entry name" value="Pili subunits"/>
    <property type="match status" value="1"/>
</dbReference>
<dbReference type="Pfam" id="PF11612">
    <property type="entry name" value="T2SSJ"/>
    <property type="match status" value="1"/>
</dbReference>
<dbReference type="RefSeq" id="WP_049599786.1">
    <property type="nucleotide sequence ID" value="NZ_CPYD01000010.1"/>
</dbReference>
<dbReference type="NCBIfam" id="TIGR02532">
    <property type="entry name" value="IV_pilin_GFxxxE"/>
    <property type="match status" value="1"/>
</dbReference>
<comment type="caution">
    <text evidence="11">The sequence shown here is derived from an EMBL/GenBank/DDBJ whole genome shotgun (WGS) entry which is preliminary data.</text>
</comment>
<evidence type="ECO:0000256" key="7">
    <source>
        <dbReference type="ARBA" id="ARBA00022692"/>
    </source>
</evidence>
<keyword evidence="4" id="KW-1003">Cell membrane</keyword>
<keyword evidence="12" id="KW-1185">Reference proteome</keyword>
<dbReference type="NCBIfam" id="TIGR01711">
    <property type="entry name" value="gspJ"/>
    <property type="match status" value="1"/>
</dbReference>
<proteinExistence type="inferred from homology"/>
<dbReference type="InterPro" id="IPR045584">
    <property type="entry name" value="Pilin-like"/>
</dbReference>
<evidence type="ECO:0000256" key="8">
    <source>
        <dbReference type="ARBA" id="ARBA00022989"/>
    </source>
</evidence>
<evidence type="ECO:0000256" key="5">
    <source>
        <dbReference type="ARBA" id="ARBA00022481"/>
    </source>
</evidence>
<accession>A0ABM9SKB8</accession>
<feature type="transmembrane region" description="Helical" evidence="10">
    <location>
        <begin position="20"/>
        <end position="41"/>
    </location>
</feature>
<dbReference type="PANTHER" id="PTHR39583">
    <property type="entry name" value="TYPE II SECRETION SYSTEM PROTEIN J-RELATED"/>
    <property type="match status" value="1"/>
</dbReference>
<dbReference type="InterPro" id="IPR051621">
    <property type="entry name" value="T2SS_protein_J"/>
</dbReference>
<dbReference type="Gene3D" id="2.10.70.20">
    <property type="entry name" value="gspk-gspi-gspj complex like domains"/>
    <property type="match status" value="1"/>
</dbReference>
<evidence type="ECO:0000256" key="6">
    <source>
        <dbReference type="ARBA" id="ARBA00022519"/>
    </source>
</evidence>
<evidence type="ECO:0000256" key="2">
    <source>
        <dbReference type="ARBA" id="ARBA00011084"/>
    </source>
</evidence>
<keyword evidence="8 10" id="KW-1133">Transmembrane helix</keyword>
<dbReference type="PANTHER" id="PTHR39583:SF2">
    <property type="entry name" value="TYPE II SECRETION SYSTEM PROTEIN J"/>
    <property type="match status" value="1"/>
</dbReference>